<reference evidence="2" key="2">
    <citation type="submission" date="2011-01" db="EMBL/GenBank/DDBJ databases">
        <title>The complete genome of Nitratifractor salsuginis DSM 16511.</title>
        <authorList>
            <consortium name="US DOE Joint Genome Institute (JGI-PGF)"/>
            <person name="Lucas S."/>
            <person name="Copeland A."/>
            <person name="Lapidus A."/>
            <person name="Bruce D."/>
            <person name="Goodwin L."/>
            <person name="Pitluck S."/>
            <person name="Kyrpides N."/>
            <person name="Mavromatis K."/>
            <person name="Ivanova N."/>
            <person name="Mikhailova N."/>
            <person name="Zeytun A."/>
            <person name="Detter J.C."/>
            <person name="Tapia R."/>
            <person name="Han C."/>
            <person name="Land M."/>
            <person name="Hauser L."/>
            <person name="Markowitz V."/>
            <person name="Cheng J.-F."/>
            <person name="Hugenholtz P."/>
            <person name="Woyke T."/>
            <person name="Wu D."/>
            <person name="Tindall B."/>
            <person name="Schuetze A."/>
            <person name="Brambilla E."/>
            <person name="Klenk H.-P."/>
            <person name="Eisen J.A."/>
        </authorList>
    </citation>
    <scope>NUCLEOTIDE SEQUENCE [LARGE SCALE GENOMIC DNA]</scope>
    <source>
        <strain evidence="2">DSM 16511 / JCM 12458 / E9I37-1</strain>
    </source>
</reference>
<dbReference type="AlphaFoldDB" id="E6WYE6"/>
<reference evidence="1 2" key="1">
    <citation type="journal article" date="2011" name="Stand. Genomic Sci.">
        <title>Complete genome sequence of Nitratifractor salsuginis type strain (E9I37-1).</title>
        <authorList>
            <person name="Anderson I."/>
            <person name="Sikorski J."/>
            <person name="Zeytun A."/>
            <person name="Nolan M."/>
            <person name="Lapidus A."/>
            <person name="Lucas S."/>
            <person name="Hammon N."/>
            <person name="Deshpande S."/>
            <person name="Cheng J.F."/>
            <person name="Tapia R."/>
            <person name="Han C."/>
            <person name="Goodwin L."/>
            <person name="Pitluck S."/>
            <person name="Liolios K."/>
            <person name="Pagani I."/>
            <person name="Ivanova N."/>
            <person name="Huntemann M."/>
            <person name="Mavromatis K."/>
            <person name="Ovchinikova G."/>
            <person name="Pati A."/>
            <person name="Chen A."/>
            <person name="Palaniappan K."/>
            <person name="Land M."/>
            <person name="Hauser L."/>
            <person name="Brambilla E.M."/>
            <person name="Ngatchou-Djao O.D."/>
            <person name="Rohde M."/>
            <person name="Tindall B.J."/>
            <person name="Goker M."/>
            <person name="Detter J.C."/>
            <person name="Woyke T."/>
            <person name="Bristow J."/>
            <person name="Eisen J.A."/>
            <person name="Markowitz V."/>
            <person name="Hugenholtz P."/>
            <person name="Klenk H.P."/>
            <person name="Kyrpides N.C."/>
        </authorList>
    </citation>
    <scope>NUCLEOTIDE SEQUENCE [LARGE SCALE GENOMIC DNA]</scope>
    <source>
        <strain evidence="2">DSM 16511 / JCM 12458 / E9I37-1</strain>
    </source>
</reference>
<dbReference type="HOGENOM" id="CLU_3202598_0_0_7"/>
<dbReference type="EMBL" id="CP002452">
    <property type="protein sequence ID" value="ADV46458.1"/>
    <property type="molecule type" value="Genomic_DNA"/>
</dbReference>
<name>E6WYE6_NITSE</name>
<sequence>MAKGWIIGLAVDDKVYAIQKDGSKRVVARYSGSKKVWDEKQRRHR</sequence>
<gene>
    <name evidence="1" type="ordered locus">Nitsa_1205</name>
</gene>
<accession>E6WYE6</accession>
<evidence type="ECO:0000313" key="1">
    <source>
        <dbReference type="EMBL" id="ADV46458.1"/>
    </source>
</evidence>
<evidence type="ECO:0000313" key="2">
    <source>
        <dbReference type="Proteomes" id="UP000008633"/>
    </source>
</evidence>
<protein>
    <submittedName>
        <fullName evidence="1">Uncharacterized protein</fullName>
    </submittedName>
</protein>
<dbReference type="KEGG" id="nsa:Nitsa_1205"/>
<proteinExistence type="predicted"/>
<organism evidence="1 2">
    <name type="scientific">Nitratifractor salsuginis (strain DSM 16511 / JCM 12458 / E9I37-1)</name>
    <dbReference type="NCBI Taxonomy" id="749222"/>
    <lineage>
        <taxon>Bacteria</taxon>
        <taxon>Pseudomonadati</taxon>
        <taxon>Campylobacterota</taxon>
        <taxon>Epsilonproteobacteria</taxon>
        <taxon>Campylobacterales</taxon>
        <taxon>Sulfurovaceae</taxon>
        <taxon>Nitratifractor</taxon>
    </lineage>
</organism>
<dbReference type="Proteomes" id="UP000008633">
    <property type="component" value="Chromosome"/>
</dbReference>
<keyword evidence="2" id="KW-1185">Reference proteome</keyword>